<dbReference type="SUPFAM" id="SSF53448">
    <property type="entry name" value="Nucleotide-diphospho-sugar transferases"/>
    <property type="match status" value="1"/>
</dbReference>
<keyword evidence="2" id="KW-0328">Glycosyltransferase</keyword>
<dbReference type="CDD" id="cd04186">
    <property type="entry name" value="GT_2_like_c"/>
    <property type="match status" value="1"/>
</dbReference>
<evidence type="ECO:0000313" key="6">
    <source>
        <dbReference type="Proteomes" id="UP000034325"/>
    </source>
</evidence>
<reference evidence="5 6" key="1">
    <citation type="journal article" date="2015" name="Nature">
        <title>rRNA introns, odd ribosomes, and small enigmatic genomes across a large radiation of phyla.</title>
        <authorList>
            <person name="Brown C.T."/>
            <person name="Hug L.A."/>
            <person name="Thomas B.C."/>
            <person name="Sharon I."/>
            <person name="Castelle C.J."/>
            <person name="Singh A."/>
            <person name="Wilkins M.J."/>
            <person name="Williams K.H."/>
            <person name="Banfield J.F."/>
        </authorList>
    </citation>
    <scope>NUCLEOTIDE SEQUENCE [LARGE SCALE GENOMIC DNA]</scope>
</reference>
<dbReference type="Gene3D" id="3.90.550.10">
    <property type="entry name" value="Spore Coat Polysaccharide Biosynthesis Protein SpsA, Chain A"/>
    <property type="match status" value="1"/>
</dbReference>
<accession>A0A0G0LWB3</accession>
<dbReference type="GO" id="GO:0016757">
    <property type="term" value="F:glycosyltransferase activity"/>
    <property type="evidence" value="ECO:0007669"/>
    <property type="project" value="UniProtKB-KW"/>
</dbReference>
<dbReference type="Pfam" id="PF00535">
    <property type="entry name" value="Glycos_transf_2"/>
    <property type="match status" value="1"/>
</dbReference>
<dbReference type="EMBL" id="LBWA01000037">
    <property type="protein sequence ID" value="KKQ96228.1"/>
    <property type="molecule type" value="Genomic_DNA"/>
</dbReference>
<comment type="caution">
    <text evidence="5">The sequence shown here is derived from an EMBL/GenBank/DDBJ whole genome shotgun (WGS) entry which is preliminary data.</text>
</comment>
<dbReference type="Proteomes" id="UP000034325">
    <property type="component" value="Unassembled WGS sequence"/>
</dbReference>
<evidence type="ECO:0000256" key="1">
    <source>
        <dbReference type="ARBA" id="ARBA00006739"/>
    </source>
</evidence>
<comment type="similarity">
    <text evidence="1">Belongs to the glycosyltransferase 2 family.</text>
</comment>
<dbReference type="InterPro" id="IPR029044">
    <property type="entry name" value="Nucleotide-diphossugar_trans"/>
</dbReference>
<dbReference type="PANTHER" id="PTHR43179">
    <property type="entry name" value="RHAMNOSYLTRANSFERASE WBBL"/>
    <property type="match status" value="1"/>
</dbReference>
<sequence length="262" mass="29712">MEKSGRSLGFNMPKVFIIVLNWNRQKDTLDCLKSIRKLTVGDYILETIVVDNGSTEKLALKNVKVISNRENLGFAGGNNVGIKYALENGADYVLVLNNDTLVDRNLVMELLKVARKYKDFGAASPKIYFAGGFEYHKDRYKKSQLSKVIWYAGGKIDWDNVYGKTRGVDEVDTGDYDSIEETDFATGTCLFMTKYSLKKTGLFDEKYFMYYEDTDLSMRMKEKGLKILYVPSALVWHKVAQSSGIGSELNDYFISRNSFGLA</sequence>
<feature type="domain" description="Glycosyltransferase 2-like" evidence="4">
    <location>
        <begin position="17"/>
        <end position="139"/>
    </location>
</feature>
<protein>
    <submittedName>
        <fullName evidence="5">Glycosyltransferase</fullName>
    </submittedName>
</protein>
<dbReference type="AlphaFoldDB" id="A0A0G0LWB3"/>
<dbReference type="PANTHER" id="PTHR43179:SF12">
    <property type="entry name" value="GALACTOFURANOSYLTRANSFERASE GLFT2"/>
    <property type="match status" value="1"/>
</dbReference>
<evidence type="ECO:0000256" key="2">
    <source>
        <dbReference type="ARBA" id="ARBA00022676"/>
    </source>
</evidence>
<dbReference type="InterPro" id="IPR001173">
    <property type="entry name" value="Glyco_trans_2-like"/>
</dbReference>
<proteinExistence type="inferred from homology"/>
<evidence type="ECO:0000256" key="3">
    <source>
        <dbReference type="ARBA" id="ARBA00022679"/>
    </source>
</evidence>
<organism evidence="5 6">
    <name type="scientific">Candidatus Woesebacteria bacterium GW2011_GWA1_39_12</name>
    <dbReference type="NCBI Taxonomy" id="1618549"/>
    <lineage>
        <taxon>Bacteria</taxon>
        <taxon>Candidatus Woeseibacteriota</taxon>
    </lineage>
</organism>
<gene>
    <name evidence="5" type="ORF">UT23_C0037G0005</name>
</gene>
<evidence type="ECO:0000313" key="5">
    <source>
        <dbReference type="EMBL" id="KKQ96228.1"/>
    </source>
</evidence>
<evidence type="ECO:0000259" key="4">
    <source>
        <dbReference type="Pfam" id="PF00535"/>
    </source>
</evidence>
<name>A0A0G0LWB3_9BACT</name>
<keyword evidence="3 5" id="KW-0808">Transferase</keyword>